<sequence>MKKSSIDDVKELSRKADEFMKGGAFMADLYFEAVELANSLIDSSMDTIIALYENAAKCYFKIKDIRSYECYNKAGQINKGIQYCFEYGYRFFIESKEQGLCEKLYRKGDELRILHNLEHVCVITKFDRPIIKGHTLAEFRDAFNNAVFNVNELRKKDLLTILKVELVLWTSHVPKKKLVHLENVKTLECDAEINFSAFIASFQLLKKAWAKERGLMFGMCESCSTLTACRRVHLRSITLQYVDNVAFAVDVESV</sequence>
<name>A0A0C2NEV2_THEKT</name>
<protein>
    <submittedName>
        <fullName evidence="1">Uncharacterized protein</fullName>
    </submittedName>
</protein>
<evidence type="ECO:0000313" key="1">
    <source>
        <dbReference type="EMBL" id="KII72547.1"/>
    </source>
</evidence>
<accession>A0A0C2NEV2</accession>
<reference evidence="1 2" key="1">
    <citation type="journal article" date="2014" name="Genome Biol. Evol.">
        <title>The genome of the myxosporean Thelohanellus kitauei shows adaptations to nutrient acquisition within its fish host.</title>
        <authorList>
            <person name="Yang Y."/>
            <person name="Xiong J."/>
            <person name="Zhou Z."/>
            <person name="Huo F."/>
            <person name="Miao W."/>
            <person name="Ran C."/>
            <person name="Liu Y."/>
            <person name="Zhang J."/>
            <person name="Feng J."/>
            <person name="Wang M."/>
            <person name="Wang M."/>
            <person name="Wang L."/>
            <person name="Yao B."/>
        </authorList>
    </citation>
    <scope>NUCLEOTIDE SEQUENCE [LARGE SCALE GENOMIC DNA]</scope>
    <source>
        <strain evidence="1">Wuqing</strain>
    </source>
</reference>
<dbReference type="Proteomes" id="UP000031668">
    <property type="component" value="Unassembled WGS sequence"/>
</dbReference>
<keyword evidence="2" id="KW-1185">Reference proteome</keyword>
<dbReference type="EMBL" id="JWZT01001186">
    <property type="protein sequence ID" value="KII72547.1"/>
    <property type="molecule type" value="Genomic_DNA"/>
</dbReference>
<dbReference type="AlphaFoldDB" id="A0A0C2NEV2"/>
<comment type="caution">
    <text evidence="1">The sequence shown here is derived from an EMBL/GenBank/DDBJ whole genome shotgun (WGS) entry which is preliminary data.</text>
</comment>
<gene>
    <name evidence="1" type="ORF">RF11_04362</name>
</gene>
<organism evidence="1 2">
    <name type="scientific">Thelohanellus kitauei</name>
    <name type="common">Myxosporean</name>
    <dbReference type="NCBI Taxonomy" id="669202"/>
    <lineage>
        <taxon>Eukaryota</taxon>
        <taxon>Metazoa</taxon>
        <taxon>Cnidaria</taxon>
        <taxon>Myxozoa</taxon>
        <taxon>Myxosporea</taxon>
        <taxon>Bivalvulida</taxon>
        <taxon>Platysporina</taxon>
        <taxon>Myxobolidae</taxon>
        <taxon>Thelohanellus</taxon>
    </lineage>
</organism>
<proteinExistence type="predicted"/>
<evidence type="ECO:0000313" key="2">
    <source>
        <dbReference type="Proteomes" id="UP000031668"/>
    </source>
</evidence>